<feature type="region of interest" description="Disordered" evidence="1">
    <location>
        <begin position="49"/>
        <end position="88"/>
    </location>
</feature>
<comment type="caution">
    <text evidence="3">The sequence shown here is derived from an EMBL/GenBank/DDBJ whole genome shotgun (WGS) entry which is preliminary data.</text>
</comment>
<keyword evidence="2" id="KW-0732">Signal</keyword>
<dbReference type="PROSITE" id="PS00018">
    <property type="entry name" value="EF_HAND_1"/>
    <property type="match status" value="1"/>
</dbReference>
<dbReference type="AlphaFoldDB" id="A0A821WIW1"/>
<dbReference type="OrthoDB" id="6101901at2759"/>
<feature type="compositionally biased region" description="Polar residues" evidence="1">
    <location>
        <begin position="62"/>
        <end position="79"/>
    </location>
</feature>
<accession>A0A821WIW1</accession>
<gene>
    <name evidence="3" type="ORF">PMACD_LOCUS13426</name>
</gene>
<keyword evidence="4" id="KW-1185">Reference proteome</keyword>
<protein>
    <recommendedName>
        <fullName evidence="5">Allatotropin</fullName>
    </recommendedName>
</protein>
<evidence type="ECO:0000313" key="3">
    <source>
        <dbReference type="EMBL" id="CAF4925644.1"/>
    </source>
</evidence>
<dbReference type="InterPro" id="IPR018247">
    <property type="entry name" value="EF_Hand_1_Ca_BS"/>
</dbReference>
<evidence type="ECO:0008006" key="5">
    <source>
        <dbReference type="Google" id="ProtNLM"/>
    </source>
</evidence>
<evidence type="ECO:0000313" key="4">
    <source>
        <dbReference type="Proteomes" id="UP000663880"/>
    </source>
</evidence>
<feature type="chain" id="PRO_5032469359" description="Allatotropin" evidence="2">
    <location>
        <begin position="21"/>
        <end position="232"/>
    </location>
</feature>
<dbReference type="EMBL" id="CAJOBZ010000061">
    <property type="protein sequence ID" value="CAF4925644.1"/>
    <property type="molecule type" value="Genomic_DNA"/>
</dbReference>
<feature type="signal peptide" evidence="2">
    <location>
        <begin position="1"/>
        <end position="20"/>
    </location>
</feature>
<evidence type="ECO:0000256" key="1">
    <source>
        <dbReference type="SAM" id="MobiDB-lite"/>
    </source>
</evidence>
<evidence type="ECO:0000256" key="2">
    <source>
        <dbReference type="SAM" id="SignalP"/>
    </source>
</evidence>
<proteinExistence type="predicted"/>
<organism evidence="3 4">
    <name type="scientific">Pieris macdunnoughi</name>
    <dbReference type="NCBI Taxonomy" id="345717"/>
    <lineage>
        <taxon>Eukaryota</taxon>
        <taxon>Metazoa</taxon>
        <taxon>Ecdysozoa</taxon>
        <taxon>Arthropoda</taxon>
        <taxon>Hexapoda</taxon>
        <taxon>Insecta</taxon>
        <taxon>Pterygota</taxon>
        <taxon>Neoptera</taxon>
        <taxon>Endopterygota</taxon>
        <taxon>Lepidoptera</taxon>
        <taxon>Glossata</taxon>
        <taxon>Ditrysia</taxon>
        <taxon>Papilionoidea</taxon>
        <taxon>Pieridae</taxon>
        <taxon>Pierinae</taxon>
        <taxon>Pieris</taxon>
    </lineage>
</organism>
<dbReference type="Proteomes" id="UP000663880">
    <property type="component" value="Unassembled WGS sequence"/>
</dbReference>
<reference evidence="3" key="1">
    <citation type="submission" date="2021-02" db="EMBL/GenBank/DDBJ databases">
        <authorList>
            <person name="Steward A R."/>
        </authorList>
    </citation>
    <scope>NUCLEOTIDE SEQUENCE</scope>
</reference>
<sequence length="232" mass="26438">MNLKMQVAVLVAVFLCMVDGAPDGRLVRSKQQRPTRGFKNVEMMTARGFGKRAQTRSERDVTQQTASPRTNRGTPTFKSPSVGIARDFGKRTPELDSEGFEEVRPTFIPHVKLMVARNYGKRGDEMNEEEEEIRVTRGSFTPNSNVLIARGYGKRQDEIGEVYGLDNFWENLEAIQEKEAQDDEKTLESIPMDWFVNEMLNNPDFTRSVVRKFIDLNQDGELSADELLRNVA</sequence>
<name>A0A821WIW1_9NEOP</name>